<name>A0AAE3IXC1_9BACI</name>
<accession>A0AAE3IXC1</accession>
<evidence type="ECO:0000256" key="1">
    <source>
        <dbReference type="ARBA" id="ARBA00004496"/>
    </source>
</evidence>
<evidence type="ECO:0000313" key="10">
    <source>
        <dbReference type="Proteomes" id="UP001209318"/>
    </source>
</evidence>
<keyword evidence="4 5" id="KW-0963">Cytoplasm</keyword>
<dbReference type="NCBIfam" id="NF010733">
    <property type="entry name" value="PRK14135.1"/>
    <property type="match status" value="1"/>
</dbReference>
<dbReference type="Gene3D" id="1.10.10.10">
    <property type="entry name" value="Winged helix-like DNA-binding domain superfamily/Winged helix DNA-binding domain"/>
    <property type="match status" value="4"/>
</dbReference>
<feature type="domain" description="RecX first three-helical" evidence="8">
    <location>
        <begin position="96"/>
        <end position="135"/>
    </location>
</feature>
<dbReference type="InterPro" id="IPR053924">
    <property type="entry name" value="RecX_HTH_2nd"/>
</dbReference>
<dbReference type="HAMAP" id="MF_01114">
    <property type="entry name" value="RecX"/>
    <property type="match status" value="1"/>
</dbReference>
<reference evidence="9" key="1">
    <citation type="submission" date="2022-10" db="EMBL/GenBank/DDBJ databases">
        <title>Description of Fervidibacillus gen. nov. in the family Fervidibacillaceae fam. nov. with two species, Fervidibacillus albus sp. nov., and Fervidibacillus halotolerans sp. nov., isolated from tidal flat sediments.</title>
        <authorList>
            <person name="Kwon K.K."/>
            <person name="Yang S.-H."/>
        </authorList>
    </citation>
    <scope>NUCLEOTIDE SEQUENCE</scope>
    <source>
        <strain evidence="9">JCM 19140</strain>
    </source>
</reference>
<comment type="function">
    <text evidence="5">Modulates RecA activity.</text>
</comment>
<dbReference type="PANTHER" id="PTHR33602">
    <property type="entry name" value="REGULATORY PROTEIN RECX FAMILY PROTEIN"/>
    <property type="match status" value="1"/>
</dbReference>
<feature type="domain" description="RecX second three-helical" evidence="6">
    <location>
        <begin position="142"/>
        <end position="182"/>
    </location>
</feature>
<evidence type="ECO:0000256" key="2">
    <source>
        <dbReference type="ARBA" id="ARBA00009695"/>
    </source>
</evidence>
<dbReference type="Proteomes" id="UP001209318">
    <property type="component" value="Unassembled WGS sequence"/>
</dbReference>
<dbReference type="InterPro" id="IPR003783">
    <property type="entry name" value="Regulatory_RecX"/>
</dbReference>
<evidence type="ECO:0000256" key="5">
    <source>
        <dbReference type="HAMAP-Rule" id="MF_01114"/>
    </source>
</evidence>
<evidence type="ECO:0000259" key="7">
    <source>
        <dbReference type="Pfam" id="PF21981"/>
    </source>
</evidence>
<dbReference type="Pfam" id="PF21981">
    <property type="entry name" value="RecX_HTH3"/>
    <property type="match status" value="1"/>
</dbReference>
<dbReference type="InterPro" id="IPR036388">
    <property type="entry name" value="WH-like_DNA-bd_sf"/>
</dbReference>
<dbReference type="InterPro" id="IPR053925">
    <property type="entry name" value="RecX_HTH_3rd"/>
</dbReference>
<dbReference type="Pfam" id="PF21982">
    <property type="entry name" value="RecX_HTH1"/>
    <property type="match status" value="1"/>
</dbReference>
<evidence type="ECO:0000313" key="9">
    <source>
        <dbReference type="EMBL" id="MCU9614639.1"/>
    </source>
</evidence>
<comment type="caution">
    <text evidence="9">The sequence shown here is derived from an EMBL/GenBank/DDBJ whole genome shotgun (WGS) entry which is preliminary data.</text>
</comment>
<evidence type="ECO:0000256" key="4">
    <source>
        <dbReference type="ARBA" id="ARBA00022490"/>
    </source>
</evidence>
<dbReference type="GO" id="GO:0006282">
    <property type="term" value="P:regulation of DNA repair"/>
    <property type="evidence" value="ECO:0007669"/>
    <property type="project" value="UniProtKB-UniRule"/>
</dbReference>
<feature type="domain" description="RecX third three-helical" evidence="7">
    <location>
        <begin position="246"/>
        <end position="293"/>
    </location>
</feature>
<sequence length="301" mass="35252">MKKAVILTKFFIYDKLKERINFNEQCEVIVLPVIKKITVQKKNKERYNIFFENGNEEAYAFSVSEDVLLKHQLMKGKELSEADMQEIFFREEIQKAYNQAINFLSYRMRSEKEVYQHVTEKGYSIDIVKEVIVRLKNNQFINDREFAMSFVRTQINTGDKGPKVINGVLKEKGINVEIIEEAVSLFSPELQLEKAEKLCRKWIQKKKQSSLPKLKLDLQAMLVRKGYVGGIANQAIGIALEDVDEDQEWNAIVVQGEKAWNKYHLQENGARRLKVKQFLFRKGFPLELIDRFLAEKQSENF</sequence>
<keyword evidence="10" id="KW-1185">Reference proteome</keyword>
<dbReference type="InterPro" id="IPR053926">
    <property type="entry name" value="RecX_HTH_1st"/>
</dbReference>
<dbReference type="PANTHER" id="PTHR33602:SF1">
    <property type="entry name" value="REGULATORY PROTEIN RECX FAMILY PROTEIN"/>
    <property type="match status" value="1"/>
</dbReference>
<dbReference type="RefSeq" id="WP_263073942.1">
    <property type="nucleotide sequence ID" value="NZ_JAOUSF010000004.1"/>
</dbReference>
<dbReference type="Pfam" id="PF02631">
    <property type="entry name" value="RecX_HTH2"/>
    <property type="match status" value="1"/>
</dbReference>
<proteinExistence type="inferred from homology"/>
<gene>
    <name evidence="5 9" type="primary">recX</name>
    <name evidence="9" type="ORF">OEV98_13930</name>
</gene>
<comment type="similarity">
    <text evidence="2 5">Belongs to the RecX family.</text>
</comment>
<dbReference type="AlphaFoldDB" id="A0AAE3IXC1"/>
<evidence type="ECO:0000259" key="8">
    <source>
        <dbReference type="Pfam" id="PF21982"/>
    </source>
</evidence>
<organism evidence="9 10">
    <name type="scientific">Perspicuibacillus lycopersici</name>
    <dbReference type="NCBI Taxonomy" id="1325689"/>
    <lineage>
        <taxon>Bacteria</taxon>
        <taxon>Bacillati</taxon>
        <taxon>Bacillota</taxon>
        <taxon>Bacilli</taxon>
        <taxon>Bacillales</taxon>
        <taxon>Bacillaceae</taxon>
        <taxon>Perspicuibacillus</taxon>
    </lineage>
</organism>
<evidence type="ECO:0000259" key="6">
    <source>
        <dbReference type="Pfam" id="PF02631"/>
    </source>
</evidence>
<protein>
    <recommendedName>
        <fullName evidence="3 5">Regulatory protein RecX</fullName>
    </recommendedName>
</protein>
<evidence type="ECO:0000256" key="3">
    <source>
        <dbReference type="ARBA" id="ARBA00018111"/>
    </source>
</evidence>
<dbReference type="EMBL" id="JAOUSF010000004">
    <property type="protein sequence ID" value="MCU9614639.1"/>
    <property type="molecule type" value="Genomic_DNA"/>
</dbReference>
<comment type="subcellular location">
    <subcellularLocation>
        <location evidence="1 5">Cytoplasm</location>
    </subcellularLocation>
</comment>
<dbReference type="GO" id="GO:0005737">
    <property type="term" value="C:cytoplasm"/>
    <property type="evidence" value="ECO:0007669"/>
    <property type="project" value="UniProtKB-SubCell"/>
</dbReference>